<gene>
    <name evidence="2" type="ORF">FHR80_002638</name>
</gene>
<evidence type="ECO:0000259" key="1">
    <source>
        <dbReference type="Pfam" id="PF13391"/>
    </source>
</evidence>
<evidence type="ECO:0000313" key="2">
    <source>
        <dbReference type="EMBL" id="MBB2923713.1"/>
    </source>
</evidence>
<reference evidence="2 3" key="2">
    <citation type="submission" date="2020-08" db="EMBL/GenBank/DDBJ databases">
        <authorList>
            <person name="Partida-Martinez L."/>
            <person name="Huntemann M."/>
            <person name="Clum A."/>
            <person name="Wang J."/>
            <person name="Palaniappan K."/>
            <person name="Ritter S."/>
            <person name="Chen I.-M."/>
            <person name="Stamatis D."/>
            <person name="Reddy T."/>
            <person name="O'Malley R."/>
            <person name="Daum C."/>
            <person name="Shapiro N."/>
            <person name="Ivanova N."/>
            <person name="Kyrpides N."/>
            <person name="Woyke T."/>
        </authorList>
    </citation>
    <scope>NUCLEOTIDE SEQUENCE [LARGE SCALE GENOMIC DNA]</scope>
    <source>
        <strain evidence="2 3">RAS26</strain>
    </source>
</reference>
<dbReference type="RefSeq" id="WP_183296512.1">
    <property type="nucleotide sequence ID" value="NZ_JACHVX010000003.1"/>
</dbReference>
<protein>
    <submittedName>
        <fullName evidence="2">Putative restriction endonuclease</fullName>
    </submittedName>
</protein>
<keyword evidence="2" id="KW-0540">Nuclease</keyword>
<organism evidence="2 3">
    <name type="scientific">Cellulomonas cellasea</name>
    <dbReference type="NCBI Taxonomy" id="43670"/>
    <lineage>
        <taxon>Bacteria</taxon>
        <taxon>Bacillati</taxon>
        <taxon>Actinomycetota</taxon>
        <taxon>Actinomycetes</taxon>
        <taxon>Micrococcales</taxon>
        <taxon>Cellulomonadaceae</taxon>
        <taxon>Cellulomonas</taxon>
    </lineage>
</organism>
<feature type="domain" description="HNH nuclease" evidence="1">
    <location>
        <begin position="66"/>
        <end position="123"/>
    </location>
</feature>
<name>A0A7W4UGF1_9CELL</name>
<proteinExistence type="predicted"/>
<keyword evidence="2" id="KW-0255">Endonuclease</keyword>
<dbReference type="AlphaFoldDB" id="A0A7W4UGF1"/>
<evidence type="ECO:0000313" key="3">
    <source>
        <dbReference type="Proteomes" id="UP000518206"/>
    </source>
</evidence>
<dbReference type="GO" id="GO:0004519">
    <property type="term" value="F:endonuclease activity"/>
    <property type="evidence" value="ECO:0007669"/>
    <property type="project" value="UniProtKB-KW"/>
</dbReference>
<sequence length="181" mass="19844">MRSGWPGRPCGASGAAEAALERELAAWSQRQDDLTESATERLLWAHVRVGQHRFAKDVLSNCGRACVFCGFALADGDGPSLLRASHIKPWKDSSHRERLDVTNGLAACPTHDAAFDVGLLTVDRDLTVRRSARLEAAMGRNDGVRRAFEPRALRSSLALPTEAVPPGESFIRWHHDYVFAA</sequence>
<comment type="caution">
    <text evidence="2">The sequence shown here is derived from an EMBL/GenBank/DDBJ whole genome shotgun (WGS) entry which is preliminary data.</text>
</comment>
<accession>A0A7W4UGF1</accession>
<reference evidence="2 3" key="1">
    <citation type="submission" date="2020-08" db="EMBL/GenBank/DDBJ databases">
        <title>The Agave Microbiome: Exploring the role of microbial communities in plant adaptations to desert environments.</title>
        <authorList>
            <person name="Partida-Martinez L.P."/>
        </authorList>
    </citation>
    <scope>NUCLEOTIDE SEQUENCE [LARGE SCALE GENOMIC DNA]</scope>
    <source>
        <strain evidence="2 3">RAS26</strain>
    </source>
</reference>
<dbReference type="Proteomes" id="UP000518206">
    <property type="component" value="Unassembled WGS sequence"/>
</dbReference>
<dbReference type="EMBL" id="JACHVX010000003">
    <property type="protein sequence ID" value="MBB2923713.1"/>
    <property type="molecule type" value="Genomic_DNA"/>
</dbReference>
<dbReference type="InterPro" id="IPR003615">
    <property type="entry name" value="HNH_nuc"/>
</dbReference>
<dbReference type="Pfam" id="PF13391">
    <property type="entry name" value="HNH_2"/>
    <property type="match status" value="1"/>
</dbReference>
<keyword evidence="2" id="KW-0378">Hydrolase</keyword>